<evidence type="ECO:0000256" key="5">
    <source>
        <dbReference type="ARBA" id="ARBA00022679"/>
    </source>
</evidence>
<dbReference type="Gene3D" id="3.40.50.12230">
    <property type="match status" value="1"/>
</dbReference>
<dbReference type="InterPro" id="IPR005793">
    <property type="entry name" value="Formyl_trans_C"/>
</dbReference>
<keyword evidence="7" id="KW-0809">Transit peptide</keyword>
<dbReference type="EC" id="2.1.2.9" evidence="3"/>
<dbReference type="FunFam" id="3.40.50.12230:FF:000003">
    <property type="entry name" value="methionyl-tRNA formyltransferase, mitochondrial"/>
    <property type="match status" value="1"/>
</dbReference>
<proteinExistence type="inferred from homology"/>
<keyword evidence="5" id="KW-0808">Transferase</keyword>
<comment type="caution">
    <text evidence="13">The sequence shown here is derived from an EMBL/GenBank/DDBJ whole genome shotgun (WGS) entry which is preliminary data.</text>
</comment>
<dbReference type="PANTHER" id="PTHR11138:SF5">
    <property type="entry name" value="METHIONYL-TRNA FORMYLTRANSFERASE, MITOCHONDRIAL"/>
    <property type="match status" value="1"/>
</dbReference>
<dbReference type="InterPro" id="IPR041711">
    <property type="entry name" value="Met-tRNA-FMT_N"/>
</dbReference>
<dbReference type="InterPro" id="IPR036477">
    <property type="entry name" value="Formyl_transf_N_sf"/>
</dbReference>
<dbReference type="OrthoDB" id="10268103at2759"/>
<sequence length="419" mass="47242">MAALPFGNLEAMKLLKWSVTQRSNSCHVKYLFTRKGSEEDKLGEANDTRVIANVEVKVSRNNSNCSNRAYSTQNYFREEVRKEPPWRVLFFGTDEFAVQSLRSLTASRHDCSDKIVESLEVVTLGKDLPVRRFANDNKLVVHDWPHVSPHGRFDVGVVVSFGCLLRESLIRQFPYGILNVHPSLLPRWRGPAPVFHTVLHGDTTTGVTIMQIRPKRFDVGPILNQEIYQVPEQSTADQLGANLSSMGARLLIDTLKNLPERIANGREQSKEGVTMAPKISTDMSWVVWEEQTCDHISCLFRAIGSRIPLRTFWMGDVIKLLDFVGKVNVSESEGNDAVPGSIRYQKESNTVLVRCKDGWVGFRALLLRKRLSAADFYNGYLHHYFVKSSTCSTSTAFSRANVPKLRTTPQDVPSPTKTN</sequence>
<evidence type="ECO:0000256" key="4">
    <source>
        <dbReference type="ARBA" id="ARBA00014185"/>
    </source>
</evidence>
<comment type="catalytic activity">
    <reaction evidence="9">
        <text>L-methionyl-tRNA(fMet) + (6R)-10-formyltetrahydrofolate = N-formyl-L-methionyl-tRNA(fMet) + (6S)-5,6,7,8-tetrahydrofolate + H(+)</text>
        <dbReference type="Rhea" id="RHEA:24380"/>
        <dbReference type="Rhea" id="RHEA-COMP:9952"/>
        <dbReference type="Rhea" id="RHEA-COMP:9953"/>
        <dbReference type="ChEBI" id="CHEBI:15378"/>
        <dbReference type="ChEBI" id="CHEBI:57453"/>
        <dbReference type="ChEBI" id="CHEBI:78530"/>
        <dbReference type="ChEBI" id="CHEBI:78844"/>
        <dbReference type="ChEBI" id="CHEBI:195366"/>
        <dbReference type="EC" id="2.1.2.9"/>
    </reaction>
    <physiologicalReaction direction="left-to-right" evidence="9">
        <dbReference type="Rhea" id="RHEA:24381"/>
    </physiologicalReaction>
</comment>
<evidence type="ECO:0000256" key="10">
    <source>
        <dbReference type="ARBA" id="ARBA00057846"/>
    </source>
</evidence>
<evidence type="ECO:0000256" key="3">
    <source>
        <dbReference type="ARBA" id="ARBA00012261"/>
    </source>
</evidence>
<evidence type="ECO:0000256" key="9">
    <source>
        <dbReference type="ARBA" id="ARBA00052555"/>
    </source>
</evidence>
<protein>
    <recommendedName>
        <fullName evidence="4">Methionyl-tRNA formyltransferase, mitochondrial</fullName>
        <ecNumber evidence="3">2.1.2.9</ecNumber>
    </recommendedName>
</protein>
<organism evidence="13 14">
    <name type="scientific">Albula goreensis</name>
    <dbReference type="NCBI Taxonomy" id="1534307"/>
    <lineage>
        <taxon>Eukaryota</taxon>
        <taxon>Metazoa</taxon>
        <taxon>Chordata</taxon>
        <taxon>Craniata</taxon>
        <taxon>Vertebrata</taxon>
        <taxon>Euteleostomi</taxon>
        <taxon>Actinopterygii</taxon>
        <taxon>Neopterygii</taxon>
        <taxon>Teleostei</taxon>
        <taxon>Albuliformes</taxon>
        <taxon>Albulidae</taxon>
        <taxon>Albula</taxon>
    </lineage>
</organism>
<name>A0A8T3E4C2_9TELE</name>
<evidence type="ECO:0000256" key="8">
    <source>
        <dbReference type="ARBA" id="ARBA00023128"/>
    </source>
</evidence>
<reference evidence="13" key="1">
    <citation type="submission" date="2021-01" db="EMBL/GenBank/DDBJ databases">
        <authorList>
            <person name="Zahm M."/>
            <person name="Roques C."/>
            <person name="Cabau C."/>
            <person name="Klopp C."/>
            <person name="Donnadieu C."/>
            <person name="Jouanno E."/>
            <person name="Lampietro C."/>
            <person name="Louis A."/>
            <person name="Herpin A."/>
            <person name="Echchiki A."/>
            <person name="Berthelot C."/>
            <person name="Parey E."/>
            <person name="Roest-Crollius H."/>
            <person name="Braasch I."/>
            <person name="Postlethwait J."/>
            <person name="Bobe J."/>
            <person name="Montfort J."/>
            <person name="Bouchez O."/>
            <person name="Begum T."/>
            <person name="Mejri S."/>
            <person name="Adams A."/>
            <person name="Chen W.-J."/>
            <person name="Guiguen Y."/>
        </authorList>
    </citation>
    <scope>NUCLEOTIDE SEQUENCE</scope>
    <source>
        <tissue evidence="13">Blood</tissue>
    </source>
</reference>
<evidence type="ECO:0000259" key="12">
    <source>
        <dbReference type="Pfam" id="PF02911"/>
    </source>
</evidence>
<keyword evidence="8" id="KW-0496">Mitochondrion</keyword>
<gene>
    <name evidence="13" type="ORF">AGOR_G00002440</name>
</gene>
<comment type="similarity">
    <text evidence="2">Belongs to the Fmt family.</text>
</comment>
<keyword evidence="14" id="KW-1185">Reference proteome</keyword>
<dbReference type="GO" id="GO:0005739">
    <property type="term" value="C:mitochondrion"/>
    <property type="evidence" value="ECO:0007669"/>
    <property type="project" value="UniProtKB-SubCell"/>
</dbReference>
<dbReference type="SUPFAM" id="SSF53328">
    <property type="entry name" value="Formyltransferase"/>
    <property type="match status" value="1"/>
</dbReference>
<feature type="domain" description="Formyl transferase N-terminal" evidence="11">
    <location>
        <begin position="153"/>
        <end position="254"/>
    </location>
</feature>
<comment type="function">
    <text evidence="10">Methionyl-tRNA formyltransferase that formylates methionyl-tRNA in mitochondria and is crucial for translation initiation.</text>
</comment>
<evidence type="ECO:0000259" key="11">
    <source>
        <dbReference type="Pfam" id="PF00551"/>
    </source>
</evidence>
<dbReference type="NCBIfam" id="TIGR00460">
    <property type="entry name" value="fmt"/>
    <property type="match status" value="1"/>
</dbReference>
<evidence type="ECO:0000256" key="1">
    <source>
        <dbReference type="ARBA" id="ARBA00004173"/>
    </source>
</evidence>
<dbReference type="Pfam" id="PF00551">
    <property type="entry name" value="Formyl_trans_N"/>
    <property type="match status" value="1"/>
</dbReference>
<feature type="domain" description="Formyl transferase C-terminal" evidence="12">
    <location>
        <begin position="278"/>
        <end position="380"/>
    </location>
</feature>
<dbReference type="InterPro" id="IPR005794">
    <property type="entry name" value="Fmt"/>
</dbReference>
<dbReference type="CDD" id="cd08646">
    <property type="entry name" value="FMT_core_Met-tRNA-FMT_N"/>
    <property type="match status" value="1"/>
</dbReference>
<dbReference type="Proteomes" id="UP000829720">
    <property type="component" value="Unassembled WGS sequence"/>
</dbReference>
<dbReference type="GO" id="GO:0004479">
    <property type="term" value="F:methionyl-tRNA formyltransferase activity"/>
    <property type="evidence" value="ECO:0007669"/>
    <property type="project" value="UniProtKB-EC"/>
</dbReference>
<dbReference type="AlphaFoldDB" id="A0A8T3E4C2"/>
<dbReference type="EMBL" id="JAERUA010000001">
    <property type="protein sequence ID" value="KAI1904122.1"/>
    <property type="molecule type" value="Genomic_DNA"/>
</dbReference>
<dbReference type="InterPro" id="IPR002376">
    <property type="entry name" value="Formyl_transf_N"/>
</dbReference>
<comment type="subcellular location">
    <subcellularLocation>
        <location evidence="1">Mitochondrion</location>
    </subcellularLocation>
</comment>
<keyword evidence="6" id="KW-0648">Protein biosynthesis</keyword>
<evidence type="ECO:0000313" key="14">
    <source>
        <dbReference type="Proteomes" id="UP000829720"/>
    </source>
</evidence>
<evidence type="ECO:0000313" key="13">
    <source>
        <dbReference type="EMBL" id="KAI1904122.1"/>
    </source>
</evidence>
<dbReference type="Pfam" id="PF02911">
    <property type="entry name" value="Formyl_trans_C"/>
    <property type="match status" value="1"/>
</dbReference>
<accession>A0A8T3E4C2</accession>
<evidence type="ECO:0000256" key="6">
    <source>
        <dbReference type="ARBA" id="ARBA00022917"/>
    </source>
</evidence>
<dbReference type="PANTHER" id="PTHR11138">
    <property type="entry name" value="METHIONYL-TRNA FORMYLTRANSFERASE"/>
    <property type="match status" value="1"/>
</dbReference>
<evidence type="ECO:0000256" key="2">
    <source>
        <dbReference type="ARBA" id="ARBA00010699"/>
    </source>
</evidence>
<evidence type="ECO:0000256" key="7">
    <source>
        <dbReference type="ARBA" id="ARBA00022946"/>
    </source>
</evidence>